<protein>
    <submittedName>
        <fullName evidence="2">Uncharacterized protein</fullName>
    </submittedName>
</protein>
<dbReference type="AlphaFoldDB" id="A0A9P1P1X4"/>
<dbReference type="Proteomes" id="UP000032946">
    <property type="component" value="Chromosome"/>
</dbReference>
<dbReference type="EMBL" id="FO818640">
    <property type="protein sequence ID" value="CDM98293.1"/>
    <property type="molecule type" value="Genomic_DNA"/>
</dbReference>
<feature type="compositionally biased region" description="Polar residues" evidence="1">
    <location>
        <begin position="23"/>
        <end position="41"/>
    </location>
</feature>
<keyword evidence="3" id="KW-1185">Reference proteome</keyword>
<name>A0A9P1P1X4_9CYAN</name>
<accession>A0A9P1P1X4</accession>
<reference evidence="2 3" key="1">
    <citation type="submission" date="2014-02" db="EMBL/GenBank/DDBJ databases">
        <authorList>
            <person name="Genoscope - CEA"/>
        </authorList>
    </citation>
    <scope>NUCLEOTIDE SEQUENCE [LARGE SCALE GENOMIC DNA]</scope>
    <source>
        <strain evidence="2 3">PCC 8005</strain>
    </source>
</reference>
<evidence type="ECO:0000313" key="3">
    <source>
        <dbReference type="Proteomes" id="UP000032946"/>
    </source>
</evidence>
<feature type="region of interest" description="Disordered" evidence="1">
    <location>
        <begin position="20"/>
        <end position="41"/>
    </location>
</feature>
<evidence type="ECO:0000256" key="1">
    <source>
        <dbReference type="SAM" id="MobiDB-lite"/>
    </source>
</evidence>
<proteinExistence type="predicted"/>
<sequence>MAIAFSLRFSLPLCMADPPIPTTKKQYQSSHKKVLTSQPGG</sequence>
<evidence type="ECO:0000313" key="2">
    <source>
        <dbReference type="EMBL" id="CDM98293.1"/>
    </source>
</evidence>
<gene>
    <name evidence="2" type="ORF">ARTHRO_60894</name>
</gene>
<organism evidence="2 3">
    <name type="scientific">Limnospira indica PCC 8005</name>
    <dbReference type="NCBI Taxonomy" id="376219"/>
    <lineage>
        <taxon>Bacteria</taxon>
        <taxon>Bacillati</taxon>
        <taxon>Cyanobacteriota</taxon>
        <taxon>Cyanophyceae</taxon>
        <taxon>Oscillatoriophycideae</taxon>
        <taxon>Oscillatoriales</taxon>
        <taxon>Sirenicapillariaceae</taxon>
        <taxon>Limnospira</taxon>
    </lineage>
</organism>